<protein>
    <recommendedName>
        <fullName evidence="10">Fluoride-specific ion channel FluC</fullName>
    </recommendedName>
</protein>
<proteinExistence type="inferred from homology"/>
<feature type="transmembrane region" description="Helical" evidence="10">
    <location>
        <begin position="96"/>
        <end position="115"/>
    </location>
</feature>
<dbReference type="GO" id="GO:0046872">
    <property type="term" value="F:metal ion binding"/>
    <property type="evidence" value="ECO:0007669"/>
    <property type="project" value="UniProtKB-KW"/>
</dbReference>
<comment type="function">
    <text evidence="9 10">Fluoride-specific ion channel. Important for reducing fluoride concentration in the cell, thus reducing its toxicity.</text>
</comment>
<name>A0A9D2HFL5_9FIRM</name>
<feature type="transmembrane region" description="Helical" evidence="10">
    <location>
        <begin position="30"/>
        <end position="52"/>
    </location>
</feature>
<dbReference type="GO" id="GO:0005886">
    <property type="term" value="C:plasma membrane"/>
    <property type="evidence" value="ECO:0007669"/>
    <property type="project" value="UniProtKB-SubCell"/>
</dbReference>
<feature type="binding site" evidence="10">
    <location>
        <position position="74"/>
    </location>
    <ligand>
        <name>Na(+)</name>
        <dbReference type="ChEBI" id="CHEBI:29101"/>
        <note>structural</note>
    </ligand>
</feature>
<evidence type="ECO:0000256" key="7">
    <source>
        <dbReference type="ARBA" id="ARBA00035120"/>
    </source>
</evidence>
<dbReference type="PANTHER" id="PTHR28259">
    <property type="entry name" value="FLUORIDE EXPORT PROTEIN 1-RELATED"/>
    <property type="match status" value="1"/>
</dbReference>
<accession>A0A9D2HFL5</accession>
<keyword evidence="4 10" id="KW-1133">Transmembrane helix</keyword>
<feature type="transmembrane region" description="Helical" evidence="10">
    <location>
        <begin position="64"/>
        <end position="84"/>
    </location>
</feature>
<evidence type="ECO:0000256" key="9">
    <source>
        <dbReference type="ARBA" id="ARBA00049940"/>
    </source>
</evidence>
<comment type="activity regulation">
    <text evidence="10">Na(+) is not transported, but it plays an essential structural role and its presence is essential for fluoride channel function.</text>
</comment>
<dbReference type="NCBIfam" id="TIGR00494">
    <property type="entry name" value="crcB"/>
    <property type="match status" value="1"/>
</dbReference>
<evidence type="ECO:0000313" key="11">
    <source>
        <dbReference type="EMBL" id="HJA70741.1"/>
    </source>
</evidence>
<evidence type="ECO:0000256" key="10">
    <source>
        <dbReference type="HAMAP-Rule" id="MF_00454"/>
    </source>
</evidence>
<feature type="binding site" evidence="10">
    <location>
        <position position="77"/>
    </location>
    <ligand>
        <name>Na(+)</name>
        <dbReference type="ChEBI" id="CHEBI:29101"/>
        <note>structural</note>
    </ligand>
</feature>
<dbReference type="PANTHER" id="PTHR28259:SF1">
    <property type="entry name" value="FLUORIDE EXPORT PROTEIN 1-RELATED"/>
    <property type="match status" value="1"/>
</dbReference>
<gene>
    <name evidence="10 11" type="primary">crcB</name>
    <name evidence="10" type="synonym">fluC</name>
    <name evidence="11" type="ORF">IAA07_04060</name>
</gene>
<dbReference type="Pfam" id="PF02537">
    <property type="entry name" value="CRCB"/>
    <property type="match status" value="1"/>
</dbReference>
<evidence type="ECO:0000256" key="8">
    <source>
        <dbReference type="ARBA" id="ARBA00035585"/>
    </source>
</evidence>
<evidence type="ECO:0000256" key="6">
    <source>
        <dbReference type="ARBA" id="ARBA00023303"/>
    </source>
</evidence>
<keyword evidence="10" id="KW-0813">Transport</keyword>
<comment type="catalytic activity">
    <reaction evidence="8">
        <text>fluoride(in) = fluoride(out)</text>
        <dbReference type="Rhea" id="RHEA:76159"/>
        <dbReference type="ChEBI" id="CHEBI:17051"/>
    </reaction>
    <physiologicalReaction direction="left-to-right" evidence="8">
        <dbReference type="Rhea" id="RHEA:76160"/>
    </physiologicalReaction>
</comment>
<feature type="transmembrane region" description="Helical" evidence="10">
    <location>
        <begin position="5"/>
        <end position="24"/>
    </location>
</feature>
<dbReference type="AlphaFoldDB" id="A0A9D2HFL5"/>
<dbReference type="EMBL" id="DWZA01000036">
    <property type="protein sequence ID" value="HJA70741.1"/>
    <property type="molecule type" value="Genomic_DNA"/>
</dbReference>
<comment type="similarity">
    <text evidence="7 10">Belongs to the fluoride channel Fluc/FEX (TC 1.A.43) family.</text>
</comment>
<keyword evidence="2 10" id="KW-1003">Cell membrane</keyword>
<evidence type="ECO:0000256" key="1">
    <source>
        <dbReference type="ARBA" id="ARBA00004651"/>
    </source>
</evidence>
<keyword evidence="6 10" id="KW-0407">Ion channel</keyword>
<dbReference type="Proteomes" id="UP000823900">
    <property type="component" value="Unassembled WGS sequence"/>
</dbReference>
<reference evidence="11" key="1">
    <citation type="journal article" date="2021" name="PeerJ">
        <title>Extensive microbial diversity within the chicken gut microbiome revealed by metagenomics and culture.</title>
        <authorList>
            <person name="Gilroy R."/>
            <person name="Ravi A."/>
            <person name="Getino M."/>
            <person name="Pursley I."/>
            <person name="Horton D.L."/>
            <person name="Alikhan N.F."/>
            <person name="Baker D."/>
            <person name="Gharbi K."/>
            <person name="Hall N."/>
            <person name="Watson M."/>
            <person name="Adriaenssens E.M."/>
            <person name="Foster-Nyarko E."/>
            <person name="Jarju S."/>
            <person name="Secka A."/>
            <person name="Antonio M."/>
            <person name="Oren A."/>
            <person name="Chaudhuri R.R."/>
            <person name="La Ragione R."/>
            <person name="Hildebrand F."/>
            <person name="Pallen M.J."/>
        </authorList>
    </citation>
    <scope>NUCLEOTIDE SEQUENCE</scope>
    <source>
        <strain evidence="11">CHK178-16964</strain>
    </source>
</reference>
<sequence>MMDCIVVGAGGFIGAVCRYLIGLIPVKEGFVFPIKTFVINIIGSFIIGVIAAAAAKNPALNPRLILFLKVGICGGFTTFSSFALETGGLIKDGNGYIGLLYAGLSVVCGLIAVFAGESVRI</sequence>
<evidence type="ECO:0000256" key="2">
    <source>
        <dbReference type="ARBA" id="ARBA00022475"/>
    </source>
</evidence>
<dbReference type="HAMAP" id="MF_00454">
    <property type="entry name" value="FluC"/>
    <property type="match status" value="1"/>
</dbReference>
<evidence type="ECO:0000256" key="4">
    <source>
        <dbReference type="ARBA" id="ARBA00022989"/>
    </source>
</evidence>
<dbReference type="InterPro" id="IPR003691">
    <property type="entry name" value="FluC"/>
</dbReference>
<keyword evidence="10" id="KW-0915">Sodium</keyword>
<evidence type="ECO:0000313" key="12">
    <source>
        <dbReference type="Proteomes" id="UP000823900"/>
    </source>
</evidence>
<comment type="subcellular location">
    <subcellularLocation>
        <location evidence="1 10">Cell membrane</location>
        <topology evidence="1 10">Multi-pass membrane protein</topology>
    </subcellularLocation>
</comment>
<dbReference type="GO" id="GO:0140114">
    <property type="term" value="P:cellular detoxification of fluoride"/>
    <property type="evidence" value="ECO:0007669"/>
    <property type="project" value="UniProtKB-UniRule"/>
</dbReference>
<evidence type="ECO:0000256" key="5">
    <source>
        <dbReference type="ARBA" id="ARBA00023136"/>
    </source>
</evidence>
<keyword evidence="10" id="KW-0406">Ion transport</keyword>
<keyword evidence="10" id="KW-0479">Metal-binding</keyword>
<keyword evidence="5 10" id="KW-0472">Membrane</keyword>
<organism evidence="11 12">
    <name type="scientific">Candidatus Lachnoclostridium stercoravium</name>
    <dbReference type="NCBI Taxonomy" id="2838633"/>
    <lineage>
        <taxon>Bacteria</taxon>
        <taxon>Bacillati</taxon>
        <taxon>Bacillota</taxon>
        <taxon>Clostridia</taxon>
        <taxon>Lachnospirales</taxon>
        <taxon>Lachnospiraceae</taxon>
    </lineage>
</organism>
<comment type="caution">
    <text evidence="11">The sequence shown here is derived from an EMBL/GenBank/DDBJ whole genome shotgun (WGS) entry which is preliminary data.</text>
</comment>
<evidence type="ECO:0000256" key="3">
    <source>
        <dbReference type="ARBA" id="ARBA00022692"/>
    </source>
</evidence>
<reference evidence="11" key="2">
    <citation type="submission" date="2021-04" db="EMBL/GenBank/DDBJ databases">
        <authorList>
            <person name="Gilroy R."/>
        </authorList>
    </citation>
    <scope>NUCLEOTIDE SEQUENCE</scope>
    <source>
        <strain evidence="11">CHK178-16964</strain>
    </source>
</reference>
<keyword evidence="3 10" id="KW-0812">Transmembrane</keyword>
<dbReference type="GO" id="GO:0062054">
    <property type="term" value="F:fluoride channel activity"/>
    <property type="evidence" value="ECO:0007669"/>
    <property type="project" value="UniProtKB-UniRule"/>
</dbReference>